<dbReference type="GO" id="GO:0016020">
    <property type="term" value="C:membrane"/>
    <property type="evidence" value="ECO:0007669"/>
    <property type="project" value="UniProtKB-SubCell"/>
</dbReference>
<dbReference type="EC" id="2.4.1.80" evidence="5"/>
<comment type="pathway">
    <text evidence="3">Sphingolipid metabolism.</text>
</comment>
<evidence type="ECO:0000256" key="1">
    <source>
        <dbReference type="ARBA" id="ARBA00004141"/>
    </source>
</evidence>
<comment type="caution">
    <text evidence="12">The sequence shown here is derived from an EMBL/GenBank/DDBJ whole genome shotgun (WGS) entry which is preliminary data.</text>
</comment>
<keyword evidence="13" id="KW-1185">Reference proteome</keyword>
<feature type="transmembrane region" description="Helical" evidence="11">
    <location>
        <begin position="409"/>
        <end position="430"/>
    </location>
</feature>
<evidence type="ECO:0000256" key="9">
    <source>
        <dbReference type="ARBA" id="ARBA00022989"/>
    </source>
</evidence>
<evidence type="ECO:0000256" key="7">
    <source>
        <dbReference type="ARBA" id="ARBA00022679"/>
    </source>
</evidence>
<dbReference type="GO" id="GO:0006679">
    <property type="term" value="P:glucosylceramide biosynthetic process"/>
    <property type="evidence" value="ECO:0007669"/>
    <property type="project" value="TreeGrafter"/>
</dbReference>
<dbReference type="EMBL" id="VYZN01000031">
    <property type="protein sequence ID" value="KAE9533809.1"/>
    <property type="molecule type" value="Genomic_DNA"/>
</dbReference>
<feature type="transmembrane region" description="Helical" evidence="11">
    <location>
        <begin position="442"/>
        <end position="463"/>
    </location>
</feature>
<evidence type="ECO:0000256" key="8">
    <source>
        <dbReference type="ARBA" id="ARBA00022692"/>
    </source>
</evidence>
<evidence type="ECO:0000256" key="11">
    <source>
        <dbReference type="SAM" id="Phobius"/>
    </source>
</evidence>
<dbReference type="SUPFAM" id="SSF53448">
    <property type="entry name" value="Nucleotide-diphospho-sugar transferases"/>
    <property type="match status" value="1"/>
</dbReference>
<dbReference type="Proteomes" id="UP000475862">
    <property type="component" value="Unassembled WGS sequence"/>
</dbReference>
<name>A0A6G0TJK7_APHGL</name>
<dbReference type="OrthoDB" id="1483400at2759"/>
<evidence type="ECO:0000313" key="12">
    <source>
        <dbReference type="EMBL" id="KAE9533809.1"/>
    </source>
</evidence>
<dbReference type="InterPro" id="IPR029044">
    <property type="entry name" value="Nucleotide-diphossugar_trans"/>
</dbReference>
<comment type="subcellular location">
    <subcellularLocation>
        <location evidence="1">Membrane</location>
        <topology evidence="1">Multi-pass membrane protein</topology>
    </subcellularLocation>
</comment>
<sequence>MQLIPQPMFADYDILLACGLLIFWCGYWLVHISAICYGKYKLYRKPKPESSVQSIPSLVSLEHGLPRNTKKQYPGVSILKPLLGVDPNLFVNLSSYFQMEYPTYEVLICVVDQNDPAAMVANRLLEMYPSVDARLFLGGSQVGVNPKINNVHAAYQAAKYSLILISDSSIKSIQIINTFFGFEIKLKKFKLIYLINLLLFAVKKDTLSDMVDNMADDVAIVHQVPFTCDRIDNRTEPMTSPLSNNTTDPSSFLKLDGKVEYQYQTRKQRRFVSTLEKVFFGTAHARVYLMADLVGAICHTGMSTLLRKQAMDECGGLQAFASYLAEDYFMAKFVVARGWRTTISSRPALQNNGGSELSKFQDRLRRWVKLRIAMVPHTIVLEPLSECLILGACAAWAANTLSGGSIDPYAFYMIHVLVWFLLDWILLNVMQNGPLPFTKFEYLVAWLYREFMGPYLFLTALLWRPSVVTWTTRQYRLRWGGLSEIYNQQSTSSSSDSITATVPIATTTSVTYDTTVPNNYCSTHQQQPPNGIGFTSKIKV</sequence>
<keyword evidence="10 11" id="KW-0472">Membrane</keyword>
<dbReference type="PANTHER" id="PTHR12726">
    <property type="entry name" value="CERAMIDE GLUCOSYLTRANSFERASE"/>
    <property type="match status" value="1"/>
</dbReference>
<evidence type="ECO:0000256" key="5">
    <source>
        <dbReference type="ARBA" id="ARBA00012699"/>
    </source>
</evidence>
<keyword evidence="7" id="KW-0808">Transferase</keyword>
<protein>
    <recommendedName>
        <fullName evidence="5">ceramide glucosyltransferase</fullName>
        <ecNumber evidence="5">2.4.1.80</ecNumber>
    </recommendedName>
</protein>
<dbReference type="PANTHER" id="PTHR12726:SF0">
    <property type="entry name" value="CERAMIDE GLUCOSYLTRANSFERASE"/>
    <property type="match status" value="1"/>
</dbReference>
<dbReference type="UniPathway" id="UPA00222"/>
<evidence type="ECO:0000256" key="4">
    <source>
        <dbReference type="ARBA" id="ARBA00006739"/>
    </source>
</evidence>
<evidence type="ECO:0000256" key="10">
    <source>
        <dbReference type="ARBA" id="ARBA00023136"/>
    </source>
</evidence>
<evidence type="ECO:0000256" key="6">
    <source>
        <dbReference type="ARBA" id="ARBA00022676"/>
    </source>
</evidence>
<accession>A0A6G0TJK7</accession>
<keyword evidence="9 11" id="KW-1133">Transmembrane helix</keyword>
<reference evidence="12 13" key="1">
    <citation type="submission" date="2019-08" db="EMBL/GenBank/DDBJ databases">
        <title>The genome of the soybean aphid Biotype 1, its phylome, world population structure and adaptation to the North American continent.</title>
        <authorList>
            <person name="Giordano R."/>
            <person name="Donthu R.K."/>
            <person name="Hernandez A.G."/>
            <person name="Wright C.L."/>
            <person name="Zimin A.V."/>
        </authorList>
    </citation>
    <scope>NUCLEOTIDE SEQUENCE [LARGE SCALE GENOMIC DNA]</scope>
    <source>
        <tissue evidence="12">Whole aphids</tissue>
    </source>
</reference>
<keyword evidence="8 11" id="KW-0812">Transmembrane</keyword>
<dbReference type="InterPro" id="IPR025993">
    <property type="entry name" value="Ceramide_glucosylTrfase"/>
</dbReference>
<organism evidence="12 13">
    <name type="scientific">Aphis glycines</name>
    <name type="common">Soybean aphid</name>
    <dbReference type="NCBI Taxonomy" id="307491"/>
    <lineage>
        <taxon>Eukaryota</taxon>
        <taxon>Metazoa</taxon>
        <taxon>Ecdysozoa</taxon>
        <taxon>Arthropoda</taxon>
        <taxon>Hexapoda</taxon>
        <taxon>Insecta</taxon>
        <taxon>Pterygota</taxon>
        <taxon>Neoptera</taxon>
        <taxon>Paraneoptera</taxon>
        <taxon>Hemiptera</taxon>
        <taxon>Sternorrhyncha</taxon>
        <taxon>Aphidomorpha</taxon>
        <taxon>Aphidoidea</taxon>
        <taxon>Aphididae</taxon>
        <taxon>Aphidini</taxon>
        <taxon>Aphis</taxon>
        <taxon>Aphis</taxon>
    </lineage>
</organism>
<evidence type="ECO:0000256" key="2">
    <source>
        <dbReference type="ARBA" id="ARBA00004760"/>
    </source>
</evidence>
<dbReference type="Pfam" id="PF13506">
    <property type="entry name" value="Glyco_transf_21"/>
    <property type="match status" value="2"/>
</dbReference>
<gene>
    <name evidence="12" type="ORF">AGLY_008888</name>
</gene>
<dbReference type="CDD" id="cd02520">
    <property type="entry name" value="Glucosylceramide_synthase"/>
    <property type="match status" value="1"/>
</dbReference>
<proteinExistence type="inferred from homology"/>
<feature type="transmembrane region" description="Helical" evidence="11">
    <location>
        <begin position="14"/>
        <end position="37"/>
    </location>
</feature>
<comment type="pathway">
    <text evidence="2">Lipid metabolism; sphingolipid metabolism.</text>
</comment>
<evidence type="ECO:0000256" key="3">
    <source>
        <dbReference type="ARBA" id="ARBA00004991"/>
    </source>
</evidence>
<dbReference type="GO" id="GO:0008120">
    <property type="term" value="F:ceramide glucosyltransferase activity"/>
    <property type="evidence" value="ECO:0007669"/>
    <property type="project" value="UniProtKB-EC"/>
</dbReference>
<evidence type="ECO:0000313" key="13">
    <source>
        <dbReference type="Proteomes" id="UP000475862"/>
    </source>
</evidence>
<keyword evidence="6" id="KW-0328">Glycosyltransferase</keyword>
<dbReference type="AlphaFoldDB" id="A0A6G0TJK7"/>
<comment type="similarity">
    <text evidence="4">Belongs to the glycosyltransferase 2 family.</text>
</comment>